<feature type="transmembrane region" description="Helical" evidence="5">
    <location>
        <begin position="312"/>
        <end position="329"/>
    </location>
</feature>
<dbReference type="PROSITE" id="PS50850">
    <property type="entry name" value="MFS"/>
    <property type="match status" value="1"/>
</dbReference>
<feature type="transmembrane region" description="Helical" evidence="5">
    <location>
        <begin position="284"/>
        <end position="305"/>
    </location>
</feature>
<feature type="transmembrane region" description="Helical" evidence="5">
    <location>
        <begin position="335"/>
        <end position="358"/>
    </location>
</feature>
<dbReference type="Proteomes" id="UP000248764">
    <property type="component" value="Unassembled WGS sequence"/>
</dbReference>
<gene>
    <name evidence="7" type="ORF">C1I92_19315</name>
</gene>
<evidence type="ECO:0000256" key="2">
    <source>
        <dbReference type="ARBA" id="ARBA00022692"/>
    </source>
</evidence>
<dbReference type="AlphaFoldDB" id="A0A2W2C0U2"/>
<protein>
    <submittedName>
        <fullName evidence="7">MFS transporter</fullName>
    </submittedName>
</protein>
<keyword evidence="3 5" id="KW-1133">Transmembrane helix</keyword>
<feature type="transmembrane region" description="Helical" evidence="5">
    <location>
        <begin position="401"/>
        <end position="418"/>
    </location>
</feature>
<comment type="caution">
    <text evidence="7">The sequence shown here is derived from an EMBL/GenBank/DDBJ whole genome shotgun (WGS) entry which is preliminary data.</text>
</comment>
<dbReference type="PANTHER" id="PTHR23542:SF1">
    <property type="entry name" value="MAJOR FACILITATOR SUPERFAMILY (MFS) PROFILE DOMAIN-CONTAINING PROTEIN"/>
    <property type="match status" value="1"/>
</dbReference>
<evidence type="ECO:0000259" key="6">
    <source>
        <dbReference type="PROSITE" id="PS50850"/>
    </source>
</evidence>
<keyword evidence="8" id="KW-1185">Reference proteome</keyword>
<evidence type="ECO:0000313" key="8">
    <source>
        <dbReference type="Proteomes" id="UP000248764"/>
    </source>
</evidence>
<reference evidence="7 8" key="1">
    <citation type="submission" date="2018-01" db="EMBL/GenBank/DDBJ databases">
        <title>Draft genome sequence of Jiangella sp. GTF31.</title>
        <authorList>
            <person name="Sahin N."/>
            <person name="Ay H."/>
            <person name="Saygin H."/>
        </authorList>
    </citation>
    <scope>NUCLEOTIDE SEQUENCE [LARGE SCALE GENOMIC DNA]</scope>
    <source>
        <strain evidence="7 8">GTF31</strain>
    </source>
</reference>
<feature type="transmembrane region" description="Helical" evidence="5">
    <location>
        <begin position="242"/>
        <end position="264"/>
    </location>
</feature>
<dbReference type="InterPro" id="IPR036259">
    <property type="entry name" value="MFS_trans_sf"/>
</dbReference>
<evidence type="ECO:0000256" key="3">
    <source>
        <dbReference type="ARBA" id="ARBA00022989"/>
    </source>
</evidence>
<evidence type="ECO:0000256" key="4">
    <source>
        <dbReference type="ARBA" id="ARBA00023136"/>
    </source>
</evidence>
<keyword evidence="2 5" id="KW-0812">Transmembrane</keyword>
<sequence>MAPAQGSVRDLVVGRRAAEAFLRSPLVSPISSYRRLLSLAGPGYVIVAFLGRLPLAMSQLGALLLVSDATGRYAAGGLAAGALAVANAVGAPLAGALADRVGQRPVVLAQSLTAGVALTALVAAVHAGAGTAAMVVAAAVAGFTMPQVGPLARVRWRPITHRTGNAQPRLVDAAFAYEGAADEASFVLGPALVGLGAVALSPSGALLAAAALLAVFGSWFALHPTARQAHALRASAAAHGAAFVTVAFLSLCLAQLLIGVIFGATQTGTTALATDAGTPGLAGLVHSLLGVGSVLAGLATAALPARFGYDKRILVSAIGLVVLSSPLLLAGSLTALVPVVLVLGLAVAPYMISVFAAAERQVPPARVGAAMTLLAGATGIGYAVGSGIAGRLADLGGHRPAFAVTVTAAALAVLLAVVRLRTARPNAPVTTPGELAAASRG</sequence>
<feature type="transmembrane region" description="Helical" evidence="5">
    <location>
        <begin position="204"/>
        <end position="222"/>
    </location>
</feature>
<feature type="transmembrane region" description="Helical" evidence="5">
    <location>
        <begin position="370"/>
        <end position="389"/>
    </location>
</feature>
<dbReference type="SUPFAM" id="SSF103473">
    <property type="entry name" value="MFS general substrate transporter"/>
    <property type="match status" value="1"/>
</dbReference>
<feature type="transmembrane region" description="Helical" evidence="5">
    <location>
        <begin position="36"/>
        <end position="53"/>
    </location>
</feature>
<comment type="subcellular location">
    <subcellularLocation>
        <location evidence="1">Cell membrane</location>
        <topology evidence="1">Multi-pass membrane protein</topology>
    </subcellularLocation>
</comment>
<keyword evidence="4 5" id="KW-0472">Membrane</keyword>
<dbReference type="GO" id="GO:0005886">
    <property type="term" value="C:plasma membrane"/>
    <property type="evidence" value="ECO:0007669"/>
    <property type="project" value="UniProtKB-SubCell"/>
</dbReference>
<evidence type="ECO:0000256" key="5">
    <source>
        <dbReference type="SAM" id="Phobius"/>
    </source>
</evidence>
<evidence type="ECO:0000313" key="7">
    <source>
        <dbReference type="EMBL" id="PZF81879.1"/>
    </source>
</evidence>
<dbReference type="Gene3D" id="1.20.1250.20">
    <property type="entry name" value="MFS general substrate transporter like domains"/>
    <property type="match status" value="2"/>
</dbReference>
<feature type="transmembrane region" description="Helical" evidence="5">
    <location>
        <begin position="73"/>
        <end position="94"/>
    </location>
</feature>
<organism evidence="7 8">
    <name type="scientific">Jiangella anatolica</name>
    <dbReference type="NCBI Taxonomy" id="2670374"/>
    <lineage>
        <taxon>Bacteria</taxon>
        <taxon>Bacillati</taxon>
        <taxon>Actinomycetota</taxon>
        <taxon>Actinomycetes</taxon>
        <taxon>Jiangellales</taxon>
        <taxon>Jiangellaceae</taxon>
        <taxon>Jiangella</taxon>
    </lineage>
</organism>
<dbReference type="InterPro" id="IPR011701">
    <property type="entry name" value="MFS"/>
</dbReference>
<dbReference type="GO" id="GO:0022857">
    <property type="term" value="F:transmembrane transporter activity"/>
    <property type="evidence" value="ECO:0007669"/>
    <property type="project" value="InterPro"/>
</dbReference>
<dbReference type="InterPro" id="IPR020846">
    <property type="entry name" value="MFS_dom"/>
</dbReference>
<accession>A0A2W2C0U2</accession>
<evidence type="ECO:0000256" key="1">
    <source>
        <dbReference type="ARBA" id="ARBA00004651"/>
    </source>
</evidence>
<dbReference type="PANTHER" id="PTHR23542">
    <property type="match status" value="1"/>
</dbReference>
<proteinExistence type="predicted"/>
<dbReference type="Pfam" id="PF07690">
    <property type="entry name" value="MFS_1"/>
    <property type="match status" value="1"/>
</dbReference>
<feature type="domain" description="Major facilitator superfamily (MFS) profile" evidence="6">
    <location>
        <begin position="243"/>
        <end position="441"/>
    </location>
</feature>
<dbReference type="EMBL" id="POTW01000049">
    <property type="protein sequence ID" value="PZF81879.1"/>
    <property type="molecule type" value="Genomic_DNA"/>
</dbReference>
<name>A0A2W2C0U2_9ACTN</name>